<evidence type="ECO:0000256" key="1">
    <source>
        <dbReference type="ARBA" id="ARBA00022801"/>
    </source>
</evidence>
<comment type="caution">
    <text evidence="3">The sequence shown here is derived from an EMBL/GenBank/DDBJ whole genome shotgun (WGS) entry which is preliminary data.</text>
</comment>
<dbReference type="Proteomes" id="UP000549616">
    <property type="component" value="Unassembled WGS sequence"/>
</dbReference>
<dbReference type="SMART" id="SM00646">
    <property type="entry name" value="Ami_3"/>
    <property type="match status" value="1"/>
</dbReference>
<dbReference type="PANTHER" id="PTHR30404:SF0">
    <property type="entry name" value="N-ACETYLMURAMOYL-L-ALANINE AMIDASE AMIC"/>
    <property type="match status" value="1"/>
</dbReference>
<dbReference type="InterPro" id="IPR036365">
    <property type="entry name" value="PGBD-like_sf"/>
</dbReference>
<dbReference type="GO" id="GO:0009253">
    <property type="term" value="P:peptidoglycan catabolic process"/>
    <property type="evidence" value="ECO:0007669"/>
    <property type="project" value="InterPro"/>
</dbReference>
<dbReference type="PANTHER" id="PTHR30404">
    <property type="entry name" value="N-ACETYLMURAMOYL-L-ALANINE AMIDASE"/>
    <property type="match status" value="1"/>
</dbReference>
<dbReference type="GO" id="GO:0030288">
    <property type="term" value="C:outer membrane-bounded periplasmic space"/>
    <property type="evidence" value="ECO:0007669"/>
    <property type="project" value="TreeGrafter"/>
</dbReference>
<name>A0A853B0D7_9PSEU</name>
<dbReference type="EC" id="3.5.1.28" evidence="3"/>
<organism evidence="3 4">
    <name type="scientific">Amycolatopsis endophytica</name>
    <dbReference type="NCBI Taxonomy" id="860233"/>
    <lineage>
        <taxon>Bacteria</taxon>
        <taxon>Bacillati</taxon>
        <taxon>Actinomycetota</taxon>
        <taxon>Actinomycetes</taxon>
        <taxon>Pseudonocardiales</taxon>
        <taxon>Pseudonocardiaceae</taxon>
        <taxon>Amycolatopsis</taxon>
    </lineage>
</organism>
<evidence type="ECO:0000313" key="3">
    <source>
        <dbReference type="EMBL" id="NYI88460.1"/>
    </source>
</evidence>
<evidence type="ECO:0000313" key="4">
    <source>
        <dbReference type="Proteomes" id="UP000549616"/>
    </source>
</evidence>
<proteinExistence type="predicted"/>
<dbReference type="GO" id="GO:0008745">
    <property type="term" value="F:N-acetylmuramoyl-L-alanine amidase activity"/>
    <property type="evidence" value="ECO:0007669"/>
    <property type="project" value="UniProtKB-EC"/>
</dbReference>
<dbReference type="AlphaFoldDB" id="A0A853B0D7"/>
<keyword evidence="4" id="KW-1185">Reference proteome</keyword>
<dbReference type="InterPro" id="IPR036366">
    <property type="entry name" value="PGBDSf"/>
</dbReference>
<protein>
    <submittedName>
        <fullName evidence="3">N-acetylmuramoyl-L-alanine amidase</fullName>
        <ecNumber evidence="3">3.5.1.28</ecNumber>
    </submittedName>
</protein>
<keyword evidence="1 3" id="KW-0378">Hydrolase</keyword>
<feature type="domain" description="MurNAc-LAA" evidence="2">
    <location>
        <begin position="233"/>
        <end position="348"/>
    </location>
</feature>
<sequence>MRVLRRGDVGDDVAEIRSMLASIGLLRPDAGNLFDQEVERAVRGFQQRRGLLIDGVVGSATFHVLRGATFHLGSRPLAYLISSPVHGDDVFALQDRLTELGYDAGRPDGMFSAKTETALRNFQRDYGLVIDGICGPATVRALRQLSPRARGGRPVLMREQEQVRQSGPRLRGKRIVIDPGHGGADAGVEVGGLREADLVWDLARRLEGRMKATGMEALISRGPDTGPAESERAAFANDAGADLFLSLHCDRNSSPHAQGIASFHWGNGLGTTSTVGELLAGYLQREVAARTGLLDCRTHAKTWDILRMTRCPAVRMEIGYLSNPGDRAKLSDPAFRDIVAEGILIAVKRLYLLGEGDQPTGTFTFADVLAHELAKAE</sequence>
<dbReference type="SUPFAM" id="SSF53187">
    <property type="entry name" value="Zn-dependent exopeptidases"/>
    <property type="match status" value="1"/>
</dbReference>
<reference evidence="3 4" key="1">
    <citation type="submission" date="2020-07" db="EMBL/GenBank/DDBJ databases">
        <title>Sequencing the genomes of 1000 actinobacteria strains.</title>
        <authorList>
            <person name="Klenk H.-P."/>
        </authorList>
    </citation>
    <scope>NUCLEOTIDE SEQUENCE [LARGE SCALE GENOMIC DNA]</scope>
    <source>
        <strain evidence="3 4">DSM 104006</strain>
    </source>
</reference>
<dbReference type="Gene3D" id="3.40.630.40">
    <property type="entry name" value="Zn-dependent exopeptidases"/>
    <property type="match status" value="1"/>
</dbReference>
<dbReference type="Pfam" id="PF01520">
    <property type="entry name" value="Amidase_3"/>
    <property type="match status" value="1"/>
</dbReference>
<dbReference type="EMBL" id="JACCFK010000001">
    <property type="protein sequence ID" value="NYI88460.1"/>
    <property type="molecule type" value="Genomic_DNA"/>
</dbReference>
<dbReference type="SUPFAM" id="SSF47090">
    <property type="entry name" value="PGBD-like"/>
    <property type="match status" value="2"/>
</dbReference>
<dbReference type="RefSeq" id="WP_179772692.1">
    <property type="nucleotide sequence ID" value="NZ_JACCFK010000001.1"/>
</dbReference>
<evidence type="ECO:0000259" key="2">
    <source>
        <dbReference type="SMART" id="SM00646"/>
    </source>
</evidence>
<dbReference type="Pfam" id="PF01471">
    <property type="entry name" value="PG_binding_1"/>
    <property type="match status" value="2"/>
</dbReference>
<dbReference type="CDD" id="cd02696">
    <property type="entry name" value="MurNAc-LAA"/>
    <property type="match status" value="1"/>
</dbReference>
<dbReference type="InterPro" id="IPR002477">
    <property type="entry name" value="Peptidoglycan-bd-like"/>
</dbReference>
<dbReference type="InterPro" id="IPR002508">
    <property type="entry name" value="MurNAc-LAA_cat"/>
</dbReference>
<dbReference type="Gene3D" id="1.10.101.10">
    <property type="entry name" value="PGBD-like superfamily/PGBD"/>
    <property type="match status" value="2"/>
</dbReference>
<gene>
    <name evidence="3" type="ORF">HNR02_001783</name>
</gene>
<dbReference type="InterPro" id="IPR050695">
    <property type="entry name" value="N-acetylmuramoyl_amidase_3"/>
</dbReference>
<accession>A0A853B0D7</accession>